<proteinExistence type="predicted"/>
<accession>A0A0A9BUI8</accession>
<protein>
    <submittedName>
        <fullName evidence="1">Uncharacterized protein</fullName>
    </submittedName>
</protein>
<dbReference type="AlphaFoldDB" id="A0A0A9BUI8"/>
<evidence type="ECO:0000313" key="1">
    <source>
        <dbReference type="EMBL" id="JAD64835.1"/>
    </source>
</evidence>
<name>A0A0A9BUI8_ARUDO</name>
<sequence>MPLSLPLPLELWHRLHTCCQRFLSSFLRIGLTKKSTAPFDKHLNTVPIASFEDIRIIGIFLQILWLIILLSREIPDTPGIKTSAKTKSMLFCISSR</sequence>
<reference evidence="1" key="1">
    <citation type="submission" date="2014-09" db="EMBL/GenBank/DDBJ databases">
        <authorList>
            <person name="Magalhaes I.L.F."/>
            <person name="Oliveira U."/>
            <person name="Santos F.R."/>
            <person name="Vidigal T.H.D.A."/>
            <person name="Brescovit A.D."/>
            <person name="Santos A.J."/>
        </authorList>
    </citation>
    <scope>NUCLEOTIDE SEQUENCE</scope>
    <source>
        <tissue evidence="1">Shoot tissue taken approximately 20 cm above the soil surface</tissue>
    </source>
</reference>
<dbReference type="EMBL" id="GBRH01233060">
    <property type="protein sequence ID" value="JAD64835.1"/>
    <property type="molecule type" value="Transcribed_RNA"/>
</dbReference>
<reference evidence="1" key="2">
    <citation type="journal article" date="2015" name="Data Brief">
        <title>Shoot transcriptome of the giant reed, Arundo donax.</title>
        <authorList>
            <person name="Barrero R.A."/>
            <person name="Guerrero F.D."/>
            <person name="Moolhuijzen P."/>
            <person name="Goolsby J.A."/>
            <person name="Tidwell J."/>
            <person name="Bellgard S.E."/>
            <person name="Bellgard M.I."/>
        </authorList>
    </citation>
    <scope>NUCLEOTIDE SEQUENCE</scope>
    <source>
        <tissue evidence="1">Shoot tissue taken approximately 20 cm above the soil surface</tissue>
    </source>
</reference>
<organism evidence="1">
    <name type="scientific">Arundo donax</name>
    <name type="common">Giant reed</name>
    <name type="synonym">Donax arundinaceus</name>
    <dbReference type="NCBI Taxonomy" id="35708"/>
    <lineage>
        <taxon>Eukaryota</taxon>
        <taxon>Viridiplantae</taxon>
        <taxon>Streptophyta</taxon>
        <taxon>Embryophyta</taxon>
        <taxon>Tracheophyta</taxon>
        <taxon>Spermatophyta</taxon>
        <taxon>Magnoliopsida</taxon>
        <taxon>Liliopsida</taxon>
        <taxon>Poales</taxon>
        <taxon>Poaceae</taxon>
        <taxon>PACMAD clade</taxon>
        <taxon>Arundinoideae</taxon>
        <taxon>Arundineae</taxon>
        <taxon>Arundo</taxon>
    </lineage>
</organism>